<name>A0A7R9M328_9ACAR</name>
<evidence type="ECO:0000256" key="6">
    <source>
        <dbReference type="ARBA" id="ARBA00022824"/>
    </source>
</evidence>
<gene>
    <name evidence="11" type="ORF">ONB1V03_LOCUS9360</name>
</gene>
<dbReference type="Proteomes" id="UP000728032">
    <property type="component" value="Unassembled WGS sequence"/>
</dbReference>
<evidence type="ECO:0000256" key="1">
    <source>
        <dbReference type="ARBA" id="ARBA00004477"/>
    </source>
</evidence>
<dbReference type="GO" id="GO:0008374">
    <property type="term" value="F:O-acyltransferase activity"/>
    <property type="evidence" value="ECO:0007669"/>
    <property type="project" value="InterPro"/>
</dbReference>
<evidence type="ECO:0000256" key="7">
    <source>
        <dbReference type="ARBA" id="ARBA00022989"/>
    </source>
</evidence>
<keyword evidence="3" id="KW-0444">Lipid biosynthesis</keyword>
<dbReference type="GO" id="GO:0005789">
    <property type="term" value="C:endoplasmic reticulum membrane"/>
    <property type="evidence" value="ECO:0007669"/>
    <property type="project" value="UniProtKB-SubCell"/>
</dbReference>
<evidence type="ECO:0000256" key="5">
    <source>
        <dbReference type="ARBA" id="ARBA00022692"/>
    </source>
</evidence>
<comment type="similarity">
    <text evidence="2">Belongs to the diacylglycerol acyltransferase family.</text>
</comment>
<dbReference type="Pfam" id="PF03982">
    <property type="entry name" value="DAGAT"/>
    <property type="match status" value="1"/>
</dbReference>
<dbReference type="OrthoDB" id="10008102at2759"/>
<keyword evidence="12" id="KW-1185">Reference proteome</keyword>
<keyword evidence="10" id="KW-0012">Acyltransferase</keyword>
<keyword evidence="4" id="KW-0808">Transferase</keyword>
<evidence type="ECO:0000256" key="3">
    <source>
        <dbReference type="ARBA" id="ARBA00022516"/>
    </source>
</evidence>
<dbReference type="PANTHER" id="PTHR12317">
    <property type="entry name" value="DIACYLGLYCEROL O-ACYLTRANSFERASE"/>
    <property type="match status" value="1"/>
</dbReference>
<dbReference type="EMBL" id="CAJPVJ010005848">
    <property type="protein sequence ID" value="CAG2169887.1"/>
    <property type="molecule type" value="Genomic_DNA"/>
</dbReference>
<evidence type="ECO:0000256" key="8">
    <source>
        <dbReference type="ARBA" id="ARBA00023098"/>
    </source>
</evidence>
<keyword evidence="8" id="KW-0443">Lipid metabolism</keyword>
<accession>A0A7R9M328</accession>
<evidence type="ECO:0000256" key="2">
    <source>
        <dbReference type="ARBA" id="ARBA00005420"/>
    </source>
</evidence>
<dbReference type="AlphaFoldDB" id="A0A7R9M328"/>
<reference evidence="11" key="1">
    <citation type="submission" date="2020-11" db="EMBL/GenBank/DDBJ databases">
        <authorList>
            <person name="Tran Van P."/>
        </authorList>
    </citation>
    <scope>NUCLEOTIDE SEQUENCE</scope>
</reference>
<comment type="subcellular location">
    <subcellularLocation>
        <location evidence="1">Endoplasmic reticulum membrane</location>
        <topology evidence="1">Multi-pass membrane protein</topology>
    </subcellularLocation>
</comment>
<dbReference type="GO" id="GO:0006629">
    <property type="term" value="P:lipid metabolic process"/>
    <property type="evidence" value="ECO:0007669"/>
    <property type="project" value="UniProtKB-KW"/>
</dbReference>
<sequence>MNLLITPISGKEGTGGQVVAVIVGGFRDAHYSLPNTMILSLKNRKGLMKIALTHGTSLVPVLSFGENDLYEQKVFAPDSWFRKCQEYVLAKLHVAIPIPSTIIPRRRPVTTVVIYSYFVGYLVGKPIDVPKVDNPSDDEINRLHKQYIKSLEKLFNDNKCKYGFNDVELVID</sequence>
<organism evidence="11">
    <name type="scientific">Oppiella nova</name>
    <dbReference type="NCBI Taxonomy" id="334625"/>
    <lineage>
        <taxon>Eukaryota</taxon>
        <taxon>Metazoa</taxon>
        <taxon>Ecdysozoa</taxon>
        <taxon>Arthropoda</taxon>
        <taxon>Chelicerata</taxon>
        <taxon>Arachnida</taxon>
        <taxon>Acari</taxon>
        <taxon>Acariformes</taxon>
        <taxon>Sarcoptiformes</taxon>
        <taxon>Oribatida</taxon>
        <taxon>Brachypylina</taxon>
        <taxon>Oppioidea</taxon>
        <taxon>Oppiidae</taxon>
        <taxon>Oppiella</taxon>
    </lineage>
</organism>
<evidence type="ECO:0008006" key="13">
    <source>
        <dbReference type="Google" id="ProtNLM"/>
    </source>
</evidence>
<evidence type="ECO:0000256" key="10">
    <source>
        <dbReference type="ARBA" id="ARBA00023315"/>
    </source>
</evidence>
<keyword evidence="5" id="KW-0812">Transmembrane</keyword>
<keyword evidence="6" id="KW-0256">Endoplasmic reticulum</keyword>
<evidence type="ECO:0000313" key="11">
    <source>
        <dbReference type="EMBL" id="CAD7652700.1"/>
    </source>
</evidence>
<keyword evidence="9" id="KW-0472">Membrane</keyword>
<protein>
    <recommendedName>
        <fullName evidence="13">Diacylglycerol O-acyltransferase</fullName>
    </recommendedName>
</protein>
<dbReference type="EMBL" id="OC920673">
    <property type="protein sequence ID" value="CAD7652700.1"/>
    <property type="molecule type" value="Genomic_DNA"/>
</dbReference>
<proteinExistence type="inferred from homology"/>
<evidence type="ECO:0000256" key="4">
    <source>
        <dbReference type="ARBA" id="ARBA00022679"/>
    </source>
</evidence>
<evidence type="ECO:0000256" key="9">
    <source>
        <dbReference type="ARBA" id="ARBA00023136"/>
    </source>
</evidence>
<evidence type="ECO:0000313" key="12">
    <source>
        <dbReference type="Proteomes" id="UP000728032"/>
    </source>
</evidence>
<dbReference type="InterPro" id="IPR007130">
    <property type="entry name" value="DAGAT"/>
</dbReference>
<keyword evidence="7" id="KW-1133">Transmembrane helix</keyword>